<protein>
    <submittedName>
        <fullName evidence="1">Uncharacterized protein</fullName>
    </submittedName>
</protein>
<reference evidence="1" key="1">
    <citation type="journal article" date="2021" name="Nat. Commun.">
        <title>Genetic determinants of endophytism in the Arabidopsis root mycobiome.</title>
        <authorList>
            <person name="Mesny F."/>
            <person name="Miyauchi S."/>
            <person name="Thiergart T."/>
            <person name="Pickel B."/>
            <person name="Atanasova L."/>
            <person name="Karlsson M."/>
            <person name="Huettel B."/>
            <person name="Barry K.W."/>
            <person name="Haridas S."/>
            <person name="Chen C."/>
            <person name="Bauer D."/>
            <person name="Andreopoulos W."/>
            <person name="Pangilinan J."/>
            <person name="LaButti K."/>
            <person name="Riley R."/>
            <person name="Lipzen A."/>
            <person name="Clum A."/>
            <person name="Drula E."/>
            <person name="Henrissat B."/>
            <person name="Kohler A."/>
            <person name="Grigoriev I.V."/>
            <person name="Martin F.M."/>
            <person name="Hacquard S."/>
        </authorList>
    </citation>
    <scope>NUCLEOTIDE SEQUENCE</scope>
    <source>
        <strain evidence="1">MPI-CAGE-CH-0235</strain>
    </source>
</reference>
<dbReference type="AlphaFoldDB" id="A0A8K0WK64"/>
<evidence type="ECO:0000313" key="2">
    <source>
        <dbReference type="Proteomes" id="UP000813444"/>
    </source>
</evidence>
<evidence type="ECO:0000313" key="1">
    <source>
        <dbReference type="EMBL" id="KAH7303027.1"/>
    </source>
</evidence>
<dbReference type="EMBL" id="JAGPNK010000042">
    <property type="protein sequence ID" value="KAH7303027.1"/>
    <property type="molecule type" value="Genomic_DNA"/>
</dbReference>
<organism evidence="1 2">
    <name type="scientific">Stachybotrys elegans</name>
    <dbReference type="NCBI Taxonomy" id="80388"/>
    <lineage>
        <taxon>Eukaryota</taxon>
        <taxon>Fungi</taxon>
        <taxon>Dikarya</taxon>
        <taxon>Ascomycota</taxon>
        <taxon>Pezizomycotina</taxon>
        <taxon>Sordariomycetes</taxon>
        <taxon>Hypocreomycetidae</taxon>
        <taxon>Hypocreales</taxon>
        <taxon>Stachybotryaceae</taxon>
        <taxon>Stachybotrys</taxon>
    </lineage>
</organism>
<gene>
    <name evidence="1" type="ORF">B0I35DRAFT_447376</name>
</gene>
<comment type="caution">
    <text evidence="1">The sequence shown here is derived from an EMBL/GenBank/DDBJ whole genome shotgun (WGS) entry which is preliminary data.</text>
</comment>
<accession>A0A8K0WK64</accession>
<name>A0A8K0WK64_9HYPO</name>
<dbReference type="Proteomes" id="UP000813444">
    <property type="component" value="Unassembled WGS sequence"/>
</dbReference>
<proteinExistence type="predicted"/>
<sequence length="154" mass="17206">MRLSTFARRLLSLSAASSGHRNFLPSYSKAASTPLVTSFYLSLRAPMICATASCRVLVFRREILLTQQSTHGFEAGEISFPASTRLGLGVTIKRWLTSLPGSNSEIWRWRRDNAHSLLVIHFVVWWSIHAPRCGVGLMQLRTSSRNDGTLLVSM</sequence>
<keyword evidence="2" id="KW-1185">Reference proteome</keyword>